<proteinExistence type="predicted"/>
<dbReference type="EMBL" id="EU595735">
    <property type="protein sequence ID" value="ACD38679.1"/>
    <property type="molecule type" value="Genomic_DNA"/>
</dbReference>
<sequence>MIDAALARVTGYLTSAVEQLQRDAGYPVPVFRLTVDGNDIAQLISPRLIALDLTDNRGLEADQLSVTLSDHDGLLAIPPRGAVLHLWLGWSDSGLVDKGTYTVDETEHSGAPDVLSIRARSADLRKGLKVKRERSWSSPKTLGDVLTDIAIGNNLKPVLAPALAGLPILQLDQANESDANLLTRLGEDFDAVATVKAGCLLCLPAGGGKTASGLALPHINLTRQDGDQHRYLQADRDSYDGVRAYYYDINSAKKQEAIAGGGENLKNLRHTYSDQQSALRAARSEWRRLQRGSATLSYNLARGRADLIPELTYTLQGVKADIDEIIWYGGNIQHRLSADEGFVTSLELESKLPEDLVEDLATDNPGNYTGIVAFYRDSKTGTEKKVTAGDQNHPRRLRHLYVSQKNAQRAAARELKRLQEAR</sequence>
<name>B3G0Y5_PSEAI</name>
<organism evidence="1">
    <name type="scientific">Pseudomonas aeruginosa</name>
    <dbReference type="NCBI Taxonomy" id="287"/>
    <lineage>
        <taxon>Bacteria</taxon>
        <taxon>Pseudomonadati</taxon>
        <taxon>Pseudomonadota</taxon>
        <taxon>Gammaproteobacteria</taxon>
        <taxon>Pseudomonadales</taxon>
        <taxon>Pseudomonadaceae</taxon>
        <taxon>Pseudomonas</taxon>
    </lineage>
</organism>
<gene>
    <name evidence="1" type="ORF">PACL_0035</name>
</gene>
<dbReference type="InterPro" id="IPR052726">
    <property type="entry name" value="Phage_Baseplate_Hub"/>
</dbReference>
<protein>
    <submittedName>
        <fullName evidence="1">Hypothetical phage protein</fullName>
    </submittedName>
</protein>
<reference evidence="1" key="1">
    <citation type="journal article" date="2008" name="Genomics">
        <title>Large-insert genome analysis technology detects structural variation in Pseudomonas aeruginosa clinical strains from cystic fibrosis patients.</title>
        <authorList>
            <person name="Hayden H.S."/>
            <person name="Gillett W."/>
            <person name="Saenphimmachak C."/>
            <person name="Lim R."/>
            <person name="Zhou Y."/>
            <person name="Jacobs M.A."/>
            <person name="Chang J."/>
            <person name="Rohmer L."/>
            <person name="D'Argenio D.A."/>
            <person name="Palmieri A."/>
            <person name="Levy R."/>
            <person name="Haugen E."/>
            <person name="Wong G.K."/>
            <person name="Brittnacher M.J."/>
            <person name="Burns J.L."/>
            <person name="Miller S.I."/>
            <person name="Olson M.V."/>
            <person name="Kaul R."/>
        </authorList>
    </citation>
    <scope>NUCLEOTIDE SEQUENCE</scope>
    <source>
        <strain evidence="1">PACS181</strain>
    </source>
</reference>
<evidence type="ECO:0000313" key="1">
    <source>
        <dbReference type="EMBL" id="ACD38679.1"/>
    </source>
</evidence>
<dbReference type="Pfam" id="PF05954">
    <property type="entry name" value="Phage_GPD"/>
    <property type="match status" value="1"/>
</dbReference>
<dbReference type="AlphaFoldDB" id="B3G0Y5"/>
<accession>B3G0Y5</accession>
<dbReference type="PANTHER" id="PTHR35862">
    <property type="entry name" value="FELS-2 PROPHAGE PROTEIN"/>
    <property type="match status" value="1"/>
</dbReference>
<dbReference type="PANTHER" id="PTHR35862:SF3">
    <property type="entry name" value="FELS-2 PROPHAGE PROTEIN"/>
    <property type="match status" value="1"/>
</dbReference>
<dbReference type="SUPFAM" id="SSF69279">
    <property type="entry name" value="Phage tail proteins"/>
    <property type="match status" value="1"/>
</dbReference>